<dbReference type="EMBL" id="LZJY01000148">
    <property type="protein sequence ID" value="OBI05569.1"/>
    <property type="molecule type" value="Genomic_DNA"/>
</dbReference>
<comment type="caution">
    <text evidence="3">The sequence shown here is derived from an EMBL/GenBank/DDBJ whole genome shotgun (WGS) entry which is preliminary data.</text>
</comment>
<feature type="region of interest" description="Disordered" evidence="1">
    <location>
        <begin position="124"/>
        <end position="149"/>
    </location>
</feature>
<dbReference type="AlphaFoldDB" id="A0A1A2VW62"/>
<evidence type="ECO:0000313" key="4">
    <source>
        <dbReference type="Proteomes" id="UP000092207"/>
    </source>
</evidence>
<evidence type="ECO:0000313" key="3">
    <source>
        <dbReference type="EMBL" id="OBI05569.1"/>
    </source>
</evidence>
<dbReference type="Proteomes" id="UP000092207">
    <property type="component" value="Unassembled WGS sequence"/>
</dbReference>
<feature type="transmembrane region" description="Helical" evidence="2">
    <location>
        <begin position="27"/>
        <end position="46"/>
    </location>
</feature>
<keyword evidence="2" id="KW-1133">Transmembrane helix</keyword>
<protein>
    <submittedName>
        <fullName evidence="3">Uncharacterized protein</fullName>
    </submittedName>
</protein>
<gene>
    <name evidence="3" type="ORF">A5679_13375</name>
</gene>
<evidence type="ECO:0000256" key="1">
    <source>
        <dbReference type="SAM" id="MobiDB-lite"/>
    </source>
</evidence>
<keyword evidence="2" id="KW-0472">Membrane</keyword>
<name>A0A1A2VW62_MYCSC</name>
<evidence type="ECO:0000256" key="2">
    <source>
        <dbReference type="SAM" id="Phobius"/>
    </source>
</evidence>
<accession>A0A1A2VW62</accession>
<feature type="transmembrane region" description="Helical" evidence="2">
    <location>
        <begin position="90"/>
        <end position="115"/>
    </location>
</feature>
<organism evidence="3 4">
    <name type="scientific">Mycobacterium scrofulaceum</name>
    <dbReference type="NCBI Taxonomy" id="1783"/>
    <lineage>
        <taxon>Bacteria</taxon>
        <taxon>Bacillati</taxon>
        <taxon>Actinomycetota</taxon>
        <taxon>Actinomycetes</taxon>
        <taxon>Mycobacteriales</taxon>
        <taxon>Mycobacteriaceae</taxon>
        <taxon>Mycobacterium</taxon>
    </lineage>
</organism>
<proteinExistence type="predicted"/>
<feature type="transmembrane region" description="Helical" evidence="2">
    <location>
        <begin position="58"/>
        <end position="78"/>
    </location>
</feature>
<reference evidence="3 4" key="1">
    <citation type="submission" date="2016-06" db="EMBL/GenBank/DDBJ databases">
        <authorList>
            <person name="Kjaerup R.B."/>
            <person name="Dalgaard T.S."/>
            <person name="Juul-Madsen H.R."/>
        </authorList>
    </citation>
    <scope>NUCLEOTIDE SEQUENCE [LARGE SCALE GENOMIC DNA]</scope>
    <source>
        <strain evidence="3 4">E2838</strain>
    </source>
</reference>
<sequence length="149" mass="15353">MGSLLFAFGSALGAALAWLTGRREPSRSTIVALSGIASGLLGALTAASWRNTVPGIEIGLGLLGTAAPLTFCIAPAAVSRARVTSVVRHFTATLAVALVCGITCATAGFVSVVSIRQLSRKEHPQQSVESAAQRWLQPPPNSPVFADRS</sequence>
<keyword evidence="2" id="KW-0812">Transmembrane</keyword>